<feature type="compositionally biased region" description="Low complexity" evidence="1">
    <location>
        <begin position="380"/>
        <end position="396"/>
    </location>
</feature>
<name>A0ABM3Y6U8_ERIEU</name>
<feature type="region of interest" description="Disordered" evidence="1">
    <location>
        <begin position="237"/>
        <end position="297"/>
    </location>
</feature>
<feature type="compositionally biased region" description="Basic and acidic residues" evidence="1">
    <location>
        <begin position="418"/>
        <end position="429"/>
    </location>
</feature>
<feature type="region of interest" description="Disordered" evidence="1">
    <location>
        <begin position="1"/>
        <end position="141"/>
    </location>
</feature>
<protein>
    <submittedName>
        <fullName evidence="3">Protein TBATA isoform X5</fullName>
    </submittedName>
</protein>
<accession>A0ABM3Y6U8</accession>
<evidence type="ECO:0000256" key="1">
    <source>
        <dbReference type="SAM" id="MobiDB-lite"/>
    </source>
</evidence>
<reference evidence="2" key="1">
    <citation type="submission" date="2025-05" db="UniProtKB">
        <authorList>
            <consortium name="RefSeq"/>
        </authorList>
    </citation>
    <scope>NUCLEOTIDE SEQUENCE [LARGE SCALE GENOMIC DNA]</scope>
</reference>
<evidence type="ECO:0000313" key="2">
    <source>
        <dbReference type="Proteomes" id="UP001652624"/>
    </source>
</evidence>
<dbReference type="InterPro" id="IPR037394">
    <property type="entry name" value="TBATA-like"/>
</dbReference>
<dbReference type="PANTHER" id="PTHR33772">
    <property type="entry name" value="THYMUS, BRAIN AND TESTES-ASSOCIATED"/>
    <property type="match status" value="1"/>
</dbReference>
<dbReference type="Pfam" id="PF15256">
    <property type="entry name" value="SPATIAL"/>
    <property type="match status" value="1"/>
</dbReference>
<organism evidence="2 3">
    <name type="scientific">Erinaceus europaeus</name>
    <name type="common">Western European hedgehog</name>
    <dbReference type="NCBI Taxonomy" id="9365"/>
    <lineage>
        <taxon>Eukaryota</taxon>
        <taxon>Metazoa</taxon>
        <taxon>Chordata</taxon>
        <taxon>Craniata</taxon>
        <taxon>Vertebrata</taxon>
        <taxon>Euteleostomi</taxon>
        <taxon>Mammalia</taxon>
        <taxon>Eutheria</taxon>
        <taxon>Laurasiatheria</taxon>
        <taxon>Eulipotyphla</taxon>
        <taxon>Erinaceidae</taxon>
        <taxon>Erinaceinae</taxon>
        <taxon>Erinaceus</taxon>
    </lineage>
</organism>
<dbReference type="Proteomes" id="UP001652624">
    <property type="component" value="Chromosome 1"/>
</dbReference>
<gene>
    <name evidence="3" type="primary">TBATA</name>
</gene>
<dbReference type="RefSeq" id="XP_060056798.1">
    <property type="nucleotide sequence ID" value="XM_060200815.1"/>
</dbReference>
<feature type="compositionally biased region" description="Basic and acidic residues" evidence="1">
    <location>
        <begin position="241"/>
        <end position="259"/>
    </location>
</feature>
<feature type="region of interest" description="Disordered" evidence="1">
    <location>
        <begin position="376"/>
        <end position="429"/>
    </location>
</feature>
<reference evidence="3" key="2">
    <citation type="submission" date="2025-08" db="UniProtKB">
        <authorList>
            <consortium name="RefSeq"/>
        </authorList>
    </citation>
    <scope>IDENTIFICATION</scope>
</reference>
<sequence length="429" mass="48241">MTTEVANQVAEHPLMRPRFLRGQPRTEQETQGTGQQDHQRGPGQNSFLIISRAHLYSRGTPYSQGHRETGKQTASKLGALQDLPQPHPGPSVESQPEKKPVHTPRSQGDSEPRKELVNSGTLNFEPVQEKVKAPKPQSPGTYRFGRLSHHSFFSRHHPHPQRVTHIQDLTGKPVCVVRDIGDQYSLTPSPQDPLWSRCLMKTPTIATPIGDPQSNQEPQLPSEAWKKELKTLASRIAVFTKENEPKDSEKEEPQREEGAKYSAETGRLIPASAQAFGRRHSRQGHRSSSSSSSRNGDIQTILKDQELLVLELLCQILQTDSLRSIQFWLLYAPQKEKDLALGLLQTAVAQLLPQPLVSIPEEKLLNQLQEVQESQERLQLTPSSQSPKKTKTSPLPKSERPEYIGKAQVLRMYSSQSTEEKTPKIMEEH</sequence>
<keyword evidence="2" id="KW-1185">Reference proteome</keyword>
<evidence type="ECO:0000313" key="3">
    <source>
        <dbReference type="RefSeq" id="XP_060056798.1"/>
    </source>
</evidence>
<dbReference type="PANTHER" id="PTHR33772:SF3">
    <property type="entry name" value="PROTEIN TBATA"/>
    <property type="match status" value="1"/>
</dbReference>
<dbReference type="GeneID" id="103114482"/>
<proteinExistence type="predicted"/>